<dbReference type="PANTHER" id="PTHR12110:SF53">
    <property type="entry name" value="BLR5974 PROTEIN"/>
    <property type="match status" value="1"/>
</dbReference>
<dbReference type="Gene3D" id="3.20.20.150">
    <property type="entry name" value="Divalent-metal-dependent TIM barrel enzymes"/>
    <property type="match status" value="1"/>
</dbReference>
<keyword evidence="3" id="KW-0413">Isomerase</keyword>
<accession>A0A932DS47</accession>
<dbReference type="AlphaFoldDB" id="A0A932DS47"/>
<dbReference type="EMBL" id="JACOYY010000044">
    <property type="protein sequence ID" value="MBI2052349.1"/>
    <property type="molecule type" value="Genomic_DNA"/>
</dbReference>
<dbReference type="PANTHER" id="PTHR12110">
    <property type="entry name" value="HYDROXYPYRUVATE ISOMERASE"/>
    <property type="match status" value="1"/>
</dbReference>
<gene>
    <name evidence="2" type="ORF">HYT38_01560</name>
    <name evidence="3" type="ORF">HYV66_00355</name>
</gene>
<evidence type="ECO:0000313" key="3">
    <source>
        <dbReference type="EMBL" id="MBI2465675.1"/>
    </source>
</evidence>
<feature type="domain" description="Xylose isomerase-like TIM barrel" evidence="1">
    <location>
        <begin position="21"/>
        <end position="236"/>
    </location>
</feature>
<comment type="caution">
    <text evidence="3">The sequence shown here is derived from an EMBL/GenBank/DDBJ whole genome shotgun (WGS) entry which is preliminary data.</text>
</comment>
<dbReference type="InterPro" id="IPR050312">
    <property type="entry name" value="IolE/XylAMocC-like"/>
</dbReference>
<sequence>MKLLLSSHSLEPFPLEETFLLAKEIKADGLELVLMPAVLGLGLDKVKKLAEKHSLPIINIHQPPWGVLFTGKKGIKRLTGRASELGAQNIVAHLATMRRGFSSPFFDWVHNIEKESGVNIAFENAAPRGLESWPDYAGQPEKLEQFVKTRNVNLTFDVAKAVLKGIDPYQFFQRHHARIKVIHIHGFNRSGEFHTGLWGGEFDWTGFMSFVRKFDYQGAVTLEIFPLHRWIYFSQPSKSDLDRAREIIKENFEILRRV</sequence>
<dbReference type="EMBL" id="JACPHQ010000002">
    <property type="protein sequence ID" value="MBI2465675.1"/>
    <property type="molecule type" value="Genomic_DNA"/>
</dbReference>
<evidence type="ECO:0000313" key="4">
    <source>
        <dbReference type="Proteomes" id="UP000709672"/>
    </source>
</evidence>
<dbReference type="SUPFAM" id="SSF51658">
    <property type="entry name" value="Xylose isomerase-like"/>
    <property type="match status" value="1"/>
</dbReference>
<evidence type="ECO:0000259" key="1">
    <source>
        <dbReference type="Pfam" id="PF01261"/>
    </source>
</evidence>
<dbReference type="Pfam" id="PF01261">
    <property type="entry name" value="AP_endonuc_2"/>
    <property type="match status" value="1"/>
</dbReference>
<dbReference type="Proteomes" id="UP000709672">
    <property type="component" value="Unassembled WGS sequence"/>
</dbReference>
<name>A0A932DS47_9BACT</name>
<organism evidence="3 4">
    <name type="scientific">Candidatus Sungiibacteriota bacterium</name>
    <dbReference type="NCBI Taxonomy" id="2750080"/>
    <lineage>
        <taxon>Bacteria</taxon>
        <taxon>Candidatus Sungiibacteriota</taxon>
    </lineage>
</organism>
<reference evidence="3" key="1">
    <citation type="submission" date="2020-07" db="EMBL/GenBank/DDBJ databases">
        <title>Huge and variable diversity of episymbiotic CPR bacteria and DPANN archaea in groundwater ecosystems.</title>
        <authorList>
            <person name="He C.Y."/>
            <person name="Keren R."/>
            <person name="Whittaker M."/>
            <person name="Farag I.F."/>
            <person name="Doudna J."/>
            <person name="Cate J.H.D."/>
            <person name="Banfield J.F."/>
        </authorList>
    </citation>
    <scope>NUCLEOTIDE SEQUENCE</scope>
    <source>
        <strain evidence="2">NC_groundwater_191_Ag_S-0.1um_45_8</strain>
        <strain evidence="3">NC_groundwater_418_Ag_B-0.1um_45_10</strain>
    </source>
</reference>
<evidence type="ECO:0000313" key="2">
    <source>
        <dbReference type="EMBL" id="MBI2052349.1"/>
    </source>
</evidence>
<dbReference type="InterPro" id="IPR013022">
    <property type="entry name" value="Xyl_isomerase-like_TIM-brl"/>
</dbReference>
<dbReference type="Proteomes" id="UP000786662">
    <property type="component" value="Unassembled WGS sequence"/>
</dbReference>
<protein>
    <submittedName>
        <fullName evidence="3">Sugar phosphate isomerase/epimerase</fullName>
    </submittedName>
</protein>
<dbReference type="GO" id="GO:0016853">
    <property type="term" value="F:isomerase activity"/>
    <property type="evidence" value="ECO:0007669"/>
    <property type="project" value="UniProtKB-KW"/>
</dbReference>
<dbReference type="InterPro" id="IPR036237">
    <property type="entry name" value="Xyl_isomerase-like_sf"/>
</dbReference>
<proteinExistence type="predicted"/>